<dbReference type="EMBL" id="MU275994">
    <property type="protein sequence ID" value="KAI0044107.1"/>
    <property type="molecule type" value="Genomic_DNA"/>
</dbReference>
<evidence type="ECO:0000313" key="1">
    <source>
        <dbReference type="EMBL" id="KAI0044107.1"/>
    </source>
</evidence>
<evidence type="ECO:0000313" key="2">
    <source>
        <dbReference type="Proteomes" id="UP000814033"/>
    </source>
</evidence>
<reference evidence="1" key="2">
    <citation type="journal article" date="2022" name="New Phytol.">
        <title>Evolutionary transition to the ectomycorrhizal habit in the genomes of a hyperdiverse lineage of mushroom-forming fungi.</title>
        <authorList>
            <person name="Looney B."/>
            <person name="Miyauchi S."/>
            <person name="Morin E."/>
            <person name="Drula E."/>
            <person name="Courty P.E."/>
            <person name="Kohler A."/>
            <person name="Kuo A."/>
            <person name="LaButti K."/>
            <person name="Pangilinan J."/>
            <person name="Lipzen A."/>
            <person name="Riley R."/>
            <person name="Andreopoulos W."/>
            <person name="He G."/>
            <person name="Johnson J."/>
            <person name="Nolan M."/>
            <person name="Tritt A."/>
            <person name="Barry K.W."/>
            <person name="Grigoriev I.V."/>
            <person name="Nagy L.G."/>
            <person name="Hibbett D."/>
            <person name="Henrissat B."/>
            <person name="Matheny P.B."/>
            <person name="Labbe J."/>
            <person name="Martin F.M."/>
        </authorList>
    </citation>
    <scope>NUCLEOTIDE SEQUENCE</scope>
    <source>
        <strain evidence="1">FP105234-sp</strain>
    </source>
</reference>
<gene>
    <name evidence="1" type="ORF">FA95DRAFT_303814</name>
</gene>
<organism evidence="1 2">
    <name type="scientific">Auriscalpium vulgare</name>
    <dbReference type="NCBI Taxonomy" id="40419"/>
    <lineage>
        <taxon>Eukaryota</taxon>
        <taxon>Fungi</taxon>
        <taxon>Dikarya</taxon>
        <taxon>Basidiomycota</taxon>
        <taxon>Agaricomycotina</taxon>
        <taxon>Agaricomycetes</taxon>
        <taxon>Russulales</taxon>
        <taxon>Auriscalpiaceae</taxon>
        <taxon>Auriscalpium</taxon>
    </lineage>
</organism>
<accession>A0ACB8RK03</accession>
<keyword evidence="2" id="KW-1185">Reference proteome</keyword>
<reference evidence="1" key="1">
    <citation type="submission" date="2021-02" db="EMBL/GenBank/DDBJ databases">
        <authorList>
            <consortium name="DOE Joint Genome Institute"/>
            <person name="Ahrendt S."/>
            <person name="Looney B.P."/>
            <person name="Miyauchi S."/>
            <person name="Morin E."/>
            <person name="Drula E."/>
            <person name="Courty P.E."/>
            <person name="Chicoki N."/>
            <person name="Fauchery L."/>
            <person name="Kohler A."/>
            <person name="Kuo A."/>
            <person name="Labutti K."/>
            <person name="Pangilinan J."/>
            <person name="Lipzen A."/>
            <person name="Riley R."/>
            <person name="Andreopoulos W."/>
            <person name="He G."/>
            <person name="Johnson J."/>
            <person name="Barry K.W."/>
            <person name="Grigoriev I.V."/>
            <person name="Nagy L."/>
            <person name="Hibbett D."/>
            <person name="Henrissat B."/>
            <person name="Matheny P.B."/>
            <person name="Labbe J."/>
            <person name="Martin F."/>
        </authorList>
    </citation>
    <scope>NUCLEOTIDE SEQUENCE</scope>
    <source>
        <strain evidence="1">FP105234-sp</strain>
    </source>
</reference>
<sequence>MASIGSTRNNRSASELDLEYKRLRKALLRNRNERNALAYVARLPTEIITRILFLLMQATRDRRPSHLKLGWITATHVCERWRRVAIACPILWTEIRFDIGARWTHEMFTRAGKVPLVIHCTDRLLDSAASFQVDLLARRIHLAREIILSPRLVKLLSQPMRLNPFPYLEKFLVKPARTGAPHAREIYAMPKDFLGGHAPRLRCLNMVLTQVNWTAPVLSNLVQLEVLYPLHAPSRPACVDFLDALRRMSSLELLAVANLPLQTHAEPGHITDIVDMPRLRMLDLADALSPCIHLIGHLSLPRSTNLLLHLFASAEPFTPTTLRHLFSTINSRIQGSSAHISSLELGSEEPRVLLVDVARGPGGLDDRVSISVEWGEETEEDDLQWAVFDTVTTMCEAFREHLSFVSVDMQCLTWSVAAWWRIIQAASNVRALTVIGRGAADALCATLSIASGSASLPPELEAFGVPPPTPVDQYLSKLEGLKLVRAHLGNELAMVEGSLGGVPMLRIHGGKQFPGWLRRRNEASVPLLMLQLVRCDVSDVARELLEGVCREMVIA</sequence>
<protein>
    <submittedName>
        <fullName evidence="1">Uncharacterized protein</fullName>
    </submittedName>
</protein>
<proteinExistence type="predicted"/>
<name>A0ACB8RK03_9AGAM</name>
<comment type="caution">
    <text evidence="1">The sequence shown here is derived from an EMBL/GenBank/DDBJ whole genome shotgun (WGS) entry which is preliminary data.</text>
</comment>
<dbReference type="Proteomes" id="UP000814033">
    <property type="component" value="Unassembled WGS sequence"/>
</dbReference>